<organism evidence="4 5">
    <name type="scientific">Andreesenia angusta</name>
    <dbReference type="NCBI Taxonomy" id="39480"/>
    <lineage>
        <taxon>Bacteria</taxon>
        <taxon>Bacillati</taxon>
        <taxon>Bacillota</taxon>
        <taxon>Tissierellia</taxon>
        <taxon>Tissierellales</taxon>
        <taxon>Gottschalkiaceae</taxon>
        <taxon>Andreesenia</taxon>
    </lineage>
</organism>
<keyword evidence="5" id="KW-1185">Reference proteome</keyword>
<dbReference type="InterPro" id="IPR046342">
    <property type="entry name" value="CBS_dom_sf"/>
</dbReference>
<dbReference type="Pfam" id="PF00571">
    <property type="entry name" value="CBS"/>
    <property type="match status" value="2"/>
</dbReference>
<comment type="caution">
    <text evidence="4">The sequence shown here is derived from an EMBL/GenBank/DDBJ whole genome shotgun (WGS) entry which is preliminary data.</text>
</comment>
<evidence type="ECO:0000256" key="1">
    <source>
        <dbReference type="ARBA" id="ARBA00023122"/>
    </source>
</evidence>
<name>A0A1S1V8N4_9FIRM</name>
<dbReference type="GO" id="GO:0003938">
    <property type="term" value="F:IMP dehydrogenase activity"/>
    <property type="evidence" value="ECO:0007669"/>
    <property type="project" value="UniProtKB-EC"/>
</dbReference>
<dbReference type="EMBL" id="MKIE01000005">
    <property type="protein sequence ID" value="OHW62099.1"/>
    <property type="molecule type" value="Genomic_DNA"/>
</dbReference>
<dbReference type="PROSITE" id="PS51371">
    <property type="entry name" value="CBS"/>
    <property type="match status" value="2"/>
</dbReference>
<dbReference type="Gene3D" id="3.10.580.10">
    <property type="entry name" value="CBS-domain"/>
    <property type="match status" value="1"/>
</dbReference>
<dbReference type="SMART" id="SM00116">
    <property type="entry name" value="CBS"/>
    <property type="match status" value="2"/>
</dbReference>
<dbReference type="OrthoDB" id="9790355at2"/>
<evidence type="ECO:0000259" key="3">
    <source>
        <dbReference type="PROSITE" id="PS51371"/>
    </source>
</evidence>
<feature type="domain" description="CBS" evidence="3">
    <location>
        <begin position="7"/>
        <end position="68"/>
    </location>
</feature>
<dbReference type="PANTHER" id="PTHR43080">
    <property type="entry name" value="CBS DOMAIN-CONTAINING PROTEIN CBSX3, MITOCHONDRIAL"/>
    <property type="match status" value="1"/>
</dbReference>
<sequence>MYAKDIMKTDVVTVKPEELISDAVIKMVKNEISGLPVVDDNGYLIGVISESDVLSHGQLLLVPDYLELLEVLLYRQTPEKYREELKDTLREPVESAMSKKVITAEPDTPVGEIALLMSEKDINRVVVVEKHKVIGIVARRDIIAAISDVLQP</sequence>
<dbReference type="STRING" id="39480.EUAN_15470"/>
<dbReference type="EC" id="1.1.1.205" evidence="4"/>
<dbReference type="InterPro" id="IPR000644">
    <property type="entry name" value="CBS_dom"/>
</dbReference>
<protein>
    <submittedName>
        <fullName evidence="4">Inosine-5'-monophosphate dehydrogenase</fullName>
        <ecNumber evidence="4">1.1.1.205</ecNumber>
    </submittedName>
</protein>
<keyword evidence="4" id="KW-0560">Oxidoreductase</keyword>
<reference evidence="4 5" key="1">
    <citation type="submission" date="2016-09" db="EMBL/GenBank/DDBJ databases">
        <title>Genome sequence of Eubacterium angustum.</title>
        <authorList>
            <person name="Poehlein A."/>
            <person name="Daniel R."/>
        </authorList>
    </citation>
    <scope>NUCLEOTIDE SEQUENCE [LARGE SCALE GENOMIC DNA]</scope>
    <source>
        <strain evidence="4 5">DSM 1989</strain>
    </source>
</reference>
<dbReference type="PANTHER" id="PTHR43080:SF2">
    <property type="entry name" value="CBS DOMAIN-CONTAINING PROTEIN"/>
    <property type="match status" value="1"/>
</dbReference>
<proteinExistence type="predicted"/>
<dbReference type="RefSeq" id="WP_071063337.1">
    <property type="nucleotide sequence ID" value="NZ_MKIE01000005.1"/>
</dbReference>
<accession>A0A1S1V8N4</accession>
<keyword evidence="1 2" id="KW-0129">CBS domain</keyword>
<dbReference type="AlphaFoldDB" id="A0A1S1V8N4"/>
<dbReference type="SUPFAM" id="SSF54631">
    <property type="entry name" value="CBS-domain pair"/>
    <property type="match status" value="1"/>
</dbReference>
<evidence type="ECO:0000256" key="2">
    <source>
        <dbReference type="PROSITE-ProRule" id="PRU00703"/>
    </source>
</evidence>
<dbReference type="Proteomes" id="UP000180254">
    <property type="component" value="Unassembled WGS sequence"/>
</dbReference>
<dbReference type="InterPro" id="IPR051257">
    <property type="entry name" value="Diverse_CBS-Domain"/>
</dbReference>
<evidence type="ECO:0000313" key="5">
    <source>
        <dbReference type="Proteomes" id="UP000180254"/>
    </source>
</evidence>
<dbReference type="CDD" id="cd04586">
    <property type="entry name" value="CBS_pair_BON_assoc"/>
    <property type="match status" value="1"/>
</dbReference>
<gene>
    <name evidence="4" type="primary">guaB_1</name>
    <name evidence="4" type="ORF">EUAN_15470</name>
</gene>
<evidence type="ECO:0000313" key="4">
    <source>
        <dbReference type="EMBL" id="OHW62099.1"/>
    </source>
</evidence>
<feature type="domain" description="CBS" evidence="3">
    <location>
        <begin position="97"/>
        <end position="152"/>
    </location>
</feature>